<name>A0ABS0NQT6_9ACTN</name>
<evidence type="ECO:0000313" key="3">
    <source>
        <dbReference type="Proteomes" id="UP000807371"/>
    </source>
</evidence>
<dbReference type="Proteomes" id="UP000807371">
    <property type="component" value="Unassembled WGS sequence"/>
</dbReference>
<reference evidence="2 3" key="1">
    <citation type="submission" date="2020-09" db="EMBL/GenBank/DDBJ databases">
        <title>Biosynthesis of the nuclear factor of activated T cells inhibitor NFAT-133 and its congeners in Streptomyces pactum.</title>
        <authorList>
            <person name="Zhou W."/>
            <person name="Posri P."/>
            <person name="Abugrain M.E."/>
            <person name="Weisberg A.J."/>
            <person name="Chang J.H."/>
            <person name="Mahmud T."/>
        </authorList>
    </citation>
    <scope>NUCLEOTIDE SEQUENCE [LARGE SCALE GENOMIC DNA]</scope>
    <source>
        <strain evidence="2 3">ATCC 27456</strain>
    </source>
</reference>
<feature type="compositionally biased region" description="Basic and acidic residues" evidence="1">
    <location>
        <begin position="1"/>
        <end position="10"/>
    </location>
</feature>
<protein>
    <submittedName>
        <fullName evidence="2">Uncharacterized protein</fullName>
    </submittedName>
</protein>
<accession>A0ABS0NQT6</accession>
<feature type="compositionally biased region" description="Basic residues" evidence="1">
    <location>
        <begin position="11"/>
        <end position="25"/>
    </location>
</feature>
<comment type="caution">
    <text evidence="2">The sequence shown here is derived from an EMBL/GenBank/DDBJ whole genome shotgun (WGS) entry which is preliminary data.</text>
</comment>
<feature type="compositionally biased region" description="Low complexity" evidence="1">
    <location>
        <begin position="70"/>
        <end position="79"/>
    </location>
</feature>
<sequence length="89" mass="9088">MHRGTDDRTPHRGPVHRGRQGIRRAAAHPVVRELALVLLHAAVARLERDAPPGPARSAPAAIGAAVARALGAAPHAAPARRPDGVCGGG</sequence>
<proteinExistence type="predicted"/>
<gene>
    <name evidence="2" type="ORF">IHE55_23465</name>
</gene>
<feature type="region of interest" description="Disordered" evidence="1">
    <location>
        <begin position="1"/>
        <end position="25"/>
    </location>
</feature>
<dbReference type="EMBL" id="JACYXC010000001">
    <property type="protein sequence ID" value="MBH5337565.1"/>
    <property type="molecule type" value="Genomic_DNA"/>
</dbReference>
<evidence type="ECO:0000313" key="2">
    <source>
        <dbReference type="EMBL" id="MBH5337565.1"/>
    </source>
</evidence>
<evidence type="ECO:0000256" key="1">
    <source>
        <dbReference type="SAM" id="MobiDB-lite"/>
    </source>
</evidence>
<organism evidence="2 3">
    <name type="scientific">Streptomyces pactum</name>
    <dbReference type="NCBI Taxonomy" id="68249"/>
    <lineage>
        <taxon>Bacteria</taxon>
        <taxon>Bacillati</taxon>
        <taxon>Actinomycetota</taxon>
        <taxon>Actinomycetes</taxon>
        <taxon>Kitasatosporales</taxon>
        <taxon>Streptomycetaceae</taxon>
        <taxon>Streptomyces</taxon>
    </lineage>
</organism>
<feature type="region of interest" description="Disordered" evidence="1">
    <location>
        <begin position="70"/>
        <end position="89"/>
    </location>
</feature>
<dbReference type="RefSeq" id="WP_197990842.1">
    <property type="nucleotide sequence ID" value="NZ_JACYXC010000001.1"/>
</dbReference>
<keyword evidence="3" id="KW-1185">Reference proteome</keyword>